<dbReference type="Proteomes" id="UP001153269">
    <property type="component" value="Unassembled WGS sequence"/>
</dbReference>
<comment type="caution">
    <text evidence="2">The sequence shown here is derived from an EMBL/GenBank/DDBJ whole genome shotgun (WGS) entry which is preliminary data.</text>
</comment>
<proteinExistence type="predicted"/>
<gene>
    <name evidence="2" type="ORF">PLEPLA_LOCUS7663</name>
</gene>
<sequence length="206" mass="23793">IVCLLLGRSIQIPLKMKHFNIQYGWPKTTWRRTVTDELKQTDLTGEVQHIAQDRPRCKQIIDAFSPLRDRTNRWQENQNTSRRRQKEEQLRQREKRGFDSAGEREGVGSRDQLKQRMSNELLLSSVLHIQFPPHRPARPVGPGYFFYTSFKTVSIATVAHCCVRSLADEPSSYVFLGPLRLCHAGRASEANTVDSNLHSRVFPSTY</sequence>
<dbReference type="AlphaFoldDB" id="A0A9N7TVW5"/>
<feature type="non-terminal residue" evidence="2">
    <location>
        <position position="206"/>
    </location>
</feature>
<evidence type="ECO:0000313" key="2">
    <source>
        <dbReference type="EMBL" id="CAB1419812.1"/>
    </source>
</evidence>
<keyword evidence="3" id="KW-1185">Reference proteome</keyword>
<dbReference type="EMBL" id="CADEAL010000413">
    <property type="protein sequence ID" value="CAB1419812.1"/>
    <property type="molecule type" value="Genomic_DNA"/>
</dbReference>
<reference evidence="2" key="1">
    <citation type="submission" date="2020-03" db="EMBL/GenBank/DDBJ databases">
        <authorList>
            <person name="Weist P."/>
        </authorList>
    </citation>
    <scope>NUCLEOTIDE SEQUENCE</scope>
</reference>
<name>A0A9N7TVW5_PLEPL</name>
<feature type="compositionally biased region" description="Basic and acidic residues" evidence="1">
    <location>
        <begin position="85"/>
        <end position="113"/>
    </location>
</feature>
<feature type="region of interest" description="Disordered" evidence="1">
    <location>
        <begin position="71"/>
        <end position="113"/>
    </location>
</feature>
<accession>A0A9N7TVW5</accession>
<protein>
    <submittedName>
        <fullName evidence="2">Uncharacterized protein</fullName>
    </submittedName>
</protein>
<evidence type="ECO:0000313" key="3">
    <source>
        <dbReference type="Proteomes" id="UP001153269"/>
    </source>
</evidence>
<evidence type="ECO:0000256" key="1">
    <source>
        <dbReference type="SAM" id="MobiDB-lite"/>
    </source>
</evidence>
<organism evidence="2 3">
    <name type="scientific">Pleuronectes platessa</name>
    <name type="common">European plaice</name>
    <dbReference type="NCBI Taxonomy" id="8262"/>
    <lineage>
        <taxon>Eukaryota</taxon>
        <taxon>Metazoa</taxon>
        <taxon>Chordata</taxon>
        <taxon>Craniata</taxon>
        <taxon>Vertebrata</taxon>
        <taxon>Euteleostomi</taxon>
        <taxon>Actinopterygii</taxon>
        <taxon>Neopterygii</taxon>
        <taxon>Teleostei</taxon>
        <taxon>Neoteleostei</taxon>
        <taxon>Acanthomorphata</taxon>
        <taxon>Carangaria</taxon>
        <taxon>Pleuronectiformes</taxon>
        <taxon>Pleuronectoidei</taxon>
        <taxon>Pleuronectidae</taxon>
        <taxon>Pleuronectes</taxon>
    </lineage>
</organism>